<dbReference type="RefSeq" id="YP_009021183.1">
    <property type="nucleotide sequence ID" value="NC_023848.1"/>
</dbReference>
<dbReference type="GeneID" id="18938269"/>
<gene>
    <name evidence="1" type="ORF">AMIV_108</name>
</gene>
<dbReference type="Proteomes" id="UP000110868">
    <property type="component" value="Segment"/>
</dbReference>
<accession>W8QF52</accession>
<dbReference type="Pfam" id="PF19264">
    <property type="entry name" value="DUF5907"/>
    <property type="match status" value="4"/>
</dbReference>
<dbReference type="OrthoDB" id="15769at10239"/>
<evidence type="ECO:0000313" key="2">
    <source>
        <dbReference type="Proteomes" id="UP000110868"/>
    </source>
</evidence>
<keyword evidence="2" id="KW-1185">Reference proteome</keyword>
<sequence length="729" mass="73233">MASTNFKLYDPLADVIAKVNSGGGGLPSTGGTLTGDLIMQAPAKIVQCEPPTGPCDLVNFQYLQATYLPLAGGTMSGQIVQPLAPLNNSDLVNKAYVDAQFALIPSFPLQVSQGGTGVTNITGYVKGTGTTPFTSVSSIPVADVLGGVGSVNGIFPVPSNGGNVAVLIGSVTTGKLADIPAQPQPNGNIYVVSGDGGNNGRTFISDGVDWLEVTPNLATTDARYVLKAGDTMAGNLVVPATFRILLTDAPTGSTDAANKDYVDNAIVAGATPDATTLIKGKVQLAGDLGGVGTTSAAPIISNSAITNTKIAAGPISTLKGTNGGGVVSDITIGSGLTMPAGTLNVDITSFQTAGNTQFGVVEFDPSGDLTETLANSGIASVKNSAITLPKLAPLSANPRLLGSGASTAVTELSLGTGLSMSGNFLNVDINTIQKATDVLFGVVEFDSVIGDLDYSGTPGIGIIKTGGVTNSKLANLGGVSQLKGSGSGGPAATDISLGTGLLMSGTTLSVDASTMSKAGNAQFGIVQFDPTGDLTQTSANSGIGLVKSGAITNLKIAAGPTSTLKGTDTGGVVKDIVLGSGLSMTGSTLSSFGTLSNASLSWTAATGTGATVTPTAGQFGDFDGLRFSGSTPAGNGFLYIGSSTVRTVYINATYNQDIAGNAGFISGDTISLTSNVTLNRFTPGGTMVRAAGSTCQFTLYDATNIRQYGGMFIRLPNTDTYNLSVWRIY</sequence>
<dbReference type="EMBL" id="KF938901">
    <property type="protein sequence ID" value="AHL67599.1"/>
    <property type="molecule type" value="Genomic_DNA"/>
</dbReference>
<protein>
    <submittedName>
        <fullName evidence="1">YapH protein</fullName>
    </submittedName>
</protein>
<reference evidence="1 2" key="1">
    <citation type="submission" date="2013-12" db="EMBL/GenBank/DDBJ databases">
        <authorList>
            <person name="Tong Y."/>
            <person name="Zhang J."/>
            <person name="Huang Y."/>
            <person name="Li S."/>
            <person name="Pei G."/>
            <person name="Zhang Z."/>
            <person name="Mi Z."/>
            <person name="An X."/>
        </authorList>
    </citation>
    <scope>NUCLEOTIDE SEQUENCE [LARGE SCALE GENOMIC DNA]</scope>
    <source>
        <strain evidence="1">AMIV</strain>
    </source>
</reference>
<name>W8QF52_9VIRU</name>
<organism evidence="1 2">
    <name type="scientific">Chloriridovirus anopheles1</name>
    <dbReference type="NCBI Taxonomy" id="1465751"/>
    <lineage>
        <taxon>Viruses</taxon>
        <taxon>Varidnaviria</taxon>
        <taxon>Bamfordvirae</taxon>
        <taxon>Nucleocytoviricota</taxon>
        <taxon>Megaviricetes</taxon>
        <taxon>Pimascovirales</taxon>
        <taxon>Pimascovirales incertae sedis</taxon>
        <taxon>Iridoviridae</taxon>
        <taxon>Betairidovirinae</taxon>
        <taxon>Chloriridovirus</taxon>
    </lineage>
</organism>
<dbReference type="InterPro" id="IPR045571">
    <property type="entry name" value="DUF5907"/>
</dbReference>
<dbReference type="KEGG" id="vg:18938269"/>
<proteinExistence type="predicted"/>
<evidence type="ECO:0000313" key="1">
    <source>
        <dbReference type="EMBL" id="AHL67599.1"/>
    </source>
</evidence>